<evidence type="ECO:0000256" key="1">
    <source>
        <dbReference type="PIRSR" id="PIRSR016487-1"/>
    </source>
</evidence>
<dbReference type="PANTHER" id="PTHR40114:SF1">
    <property type="entry name" value="SLR0698 PROTEIN"/>
    <property type="match status" value="1"/>
</dbReference>
<dbReference type="OrthoDB" id="9805588at2"/>
<dbReference type="InterPro" id="IPR012042">
    <property type="entry name" value="NeuTTM/CthTTM-like"/>
</dbReference>
<feature type="active site" description="Proton acceptor" evidence="1">
    <location>
        <position position="30"/>
    </location>
</feature>
<dbReference type="AlphaFoldDB" id="A0A2U1B1M4"/>
<reference evidence="4 5" key="1">
    <citation type="submission" date="2018-04" db="EMBL/GenBank/DDBJ databases">
        <title>Genomic Encyclopedia of Type Strains, Phase IV (KMG-IV): sequencing the most valuable type-strain genomes for metagenomic binning, comparative biology and taxonomic classification.</title>
        <authorList>
            <person name="Goeker M."/>
        </authorList>
    </citation>
    <scope>NUCLEOTIDE SEQUENCE [LARGE SCALE GENOMIC DNA]</scope>
    <source>
        <strain evidence="4 5">DSM 14823</strain>
    </source>
</reference>
<evidence type="ECO:0000259" key="2">
    <source>
        <dbReference type="PROSITE" id="PS51707"/>
    </source>
</evidence>
<name>A0A2U1B1M4_9BACT</name>
<protein>
    <submittedName>
        <fullName evidence="4">CYTH domain-containing protein</fullName>
    </submittedName>
</protein>
<sequence length="162" mass="18135">MATEIERKFLVANDGWRAAAGRGVRMVQGYFESGICTAPPPTLRVRIAGERAFLTVKGRPSGVSRSEFEYEIPVADAEAMLLEFCGTRIVEKIRYTFPAGDGLFWEVDEYFKLNAGLFTAEIELPAEETAFVRPDWLGAEVSGDPRYTNGALSRNPYTLWRD</sequence>
<reference evidence="3 6" key="2">
    <citation type="submission" date="2020-04" db="EMBL/GenBank/DDBJ databases">
        <authorList>
            <person name="Hitch T.C.A."/>
            <person name="Wylensek D."/>
            <person name="Clavel T."/>
        </authorList>
    </citation>
    <scope>NUCLEOTIDE SEQUENCE [LARGE SCALE GENOMIC DNA]</scope>
    <source>
        <strain evidence="3 6">COR2-253-APC-1A</strain>
    </source>
</reference>
<dbReference type="EMBL" id="JABAEW010000059">
    <property type="protein sequence ID" value="NMD88796.1"/>
    <property type="molecule type" value="Genomic_DNA"/>
</dbReference>
<gene>
    <name evidence="4" type="ORF">C8D82_11132</name>
    <name evidence="3" type="ORF">HF882_19610</name>
</gene>
<comment type="caution">
    <text evidence="4">The sequence shown here is derived from an EMBL/GenBank/DDBJ whole genome shotgun (WGS) entry which is preliminary data.</text>
</comment>
<dbReference type="RefSeq" id="WP_116883768.1">
    <property type="nucleotide sequence ID" value="NZ_CABMMC010000143.1"/>
</dbReference>
<dbReference type="SMART" id="SM01118">
    <property type="entry name" value="CYTH"/>
    <property type="match status" value="1"/>
</dbReference>
<dbReference type="Gene3D" id="2.40.320.10">
    <property type="entry name" value="Hypothetical Protein Pfu-838710-001"/>
    <property type="match status" value="1"/>
</dbReference>
<dbReference type="PIRSF" id="PIRSF016487">
    <property type="entry name" value="CYTH_UCP016487"/>
    <property type="match status" value="1"/>
</dbReference>
<dbReference type="CDD" id="cd07891">
    <property type="entry name" value="CYTH-like_CthTTM-like_1"/>
    <property type="match status" value="1"/>
</dbReference>
<dbReference type="PANTHER" id="PTHR40114">
    <property type="entry name" value="SLR0698 PROTEIN"/>
    <property type="match status" value="1"/>
</dbReference>
<dbReference type="Proteomes" id="UP000576225">
    <property type="component" value="Unassembled WGS sequence"/>
</dbReference>
<feature type="domain" description="CYTH" evidence="2">
    <location>
        <begin position="2"/>
        <end position="154"/>
    </location>
</feature>
<keyword evidence="5" id="KW-1185">Reference proteome</keyword>
<dbReference type="InterPro" id="IPR023577">
    <property type="entry name" value="CYTH_domain"/>
</dbReference>
<organism evidence="4 5">
    <name type="scientific">Victivallis vadensis</name>
    <dbReference type="NCBI Taxonomy" id="172901"/>
    <lineage>
        <taxon>Bacteria</taxon>
        <taxon>Pseudomonadati</taxon>
        <taxon>Lentisphaerota</taxon>
        <taxon>Lentisphaeria</taxon>
        <taxon>Victivallales</taxon>
        <taxon>Victivallaceae</taxon>
        <taxon>Victivallis</taxon>
    </lineage>
</organism>
<dbReference type="EMBL" id="QEKH01000011">
    <property type="protein sequence ID" value="PVY42575.1"/>
    <property type="molecule type" value="Genomic_DNA"/>
</dbReference>
<evidence type="ECO:0000313" key="5">
    <source>
        <dbReference type="Proteomes" id="UP000245959"/>
    </source>
</evidence>
<dbReference type="Pfam" id="PF01928">
    <property type="entry name" value="CYTH"/>
    <property type="match status" value="1"/>
</dbReference>
<evidence type="ECO:0000313" key="3">
    <source>
        <dbReference type="EMBL" id="NMD88796.1"/>
    </source>
</evidence>
<accession>A0A2U1B1M4</accession>
<evidence type="ECO:0000313" key="4">
    <source>
        <dbReference type="EMBL" id="PVY42575.1"/>
    </source>
</evidence>
<dbReference type="SUPFAM" id="SSF55154">
    <property type="entry name" value="CYTH-like phosphatases"/>
    <property type="match status" value="1"/>
</dbReference>
<dbReference type="PROSITE" id="PS51707">
    <property type="entry name" value="CYTH"/>
    <property type="match status" value="1"/>
</dbReference>
<evidence type="ECO:0000313" key="6">
    <source>
        <dbReference type="Proteomes" id="UP000576225"/>
    </source>
</evidence>
<dbReference type="Proteomes" id="UP000245959">
    <property type="component" value="Unassembled WGS sequence"/>
</dbReference>
<proteinExistence type="predicted"/>
<dbReference type="InterPro" id="IPR033469">
    <property type="entry name" value="CYTH-like_dom_sf"/>
</dbReference>
<dbReference type="GeneID" id="78295080"/>